<dbReference type="PANTHER" id="PTHR33507">
    <property type="entry name" value="INNER MEMBRANE PROTEIN YBBJ"/>
    <property type="match status" value="1"/>
</dbReference>
<proteinExistence type="predicted"/>
<dbReference type="InterPro" id="IPR002810">
    <property type="entry name" value="NfeD-like_C"/>
</dbReference>
<keyword evidence="8" id="KW-1185">Reference proteome</keyword>
<evidence type="ECO:0000256" key="2">
    <source>
        <dbReference type="ARBA" id="ARBA00022692"/>
    </source>
</evidence>
<evidence type="ECO:0000256" key="3">
    <source>
        <dbReference type="ARBA" id="ARBA00022989"/>
    </source>
</evidence>
<feature type="domain" description="NfeD-like C-terminal" evidence="6">
    <location>
        <begin position="97"/>
        <end position="152"/>
    </location>
</feature>
<comment type="caution">
    <text evidence="7">The sequence shown here is derived from an EMBL/GenBank/DDBJ whole genome shotgun (WGS) entry which is preliminary data.</text>
</comment>
<reference evidence="7 8" key="1">
    <citation type="submission" date="2024-09" db="EMBL/GenBank/DDBJ databases">
        <authorList>
            <person name="Sun Q."/>
            <person name="Mori K."/>
        </authorList>
    </citation>
    <scope>NUCLEOTIDE SEQUENCE [LARGE SCALE GENOMIC DNA]</scope>
    <source>
        <strain evidence="7 8">CCM 8545</strain>
    </source>
</reference>
<name>A0ABV6CCB5_9GAMM</name>
<feature type="transmembrane region" description="Helical" evidence="5">
    <location>
        <begin position="12"/>
        <end position="29"/>
    </location>
</feature>
<feature type="transmembrane region" description="Helical" evidence="5">
    <location>
        <begin position="34"/>
        <end position="56"/>
    </location>
</feature>
<evidence type="ECO:0000313" key="7">
    <source>
        <dbReference type="EMBL" id="MFC0180621.1"/>
    </source>
</evidence>
<feature type="transmembrane region" description="Helical" evidence="5">
    <location>
        <begin position="62"/>
        <end position="80"/>
    </location>
</feature>
<dbReference type="PANTHER" id="PTHR33507:SF3">
    <property type="entry name" value="INNER MEMBRANE PROTEIN YBBJ"/>
    <property type="match status" value="1"/>
</dbReference>
<evidence type="ECO:0000313" key="8">
    <source>
        <dbReference type="Proteomes" id="UP001589758"/>
    </source>
</evidence>
<dbReference type="RefSeq" id="WP_385877743.1">
    <property type="nucleotide sequence ID" value="NZ_JBHLXE010000107.1"/>
</dbReference>
<gene>
    <name evidence="7" type="ORF">ACFFIT_11115</name>
</gene>
<keyword evidence="4 5" id="KW-0472">Membrane</keyword>
<protein>
    <submittedName>
        <fullName evidence="7">NfeD family protein</fullName>
    </submittedName>
</protein>
<organism evidence="7 8">
    <name type="scientific">Thorsellia kenyensis</name>
    <dbReference type="NCBI Taxonomy" id="1549888"/>
    <lineage>
        <taxon>Bacteria</taxon>
        <taxon>Pseudomonadati</taxon>
        <taxon>Pseudomonadota</taxon>
        <taxon>Gammaproteobacteria</taxon>
        <taxon>Enterobacterales</taxon>
        <taxon>Thorselliaceae</taxon>
        <taxon>Thorsellia</taxon>
    </lineage>
</organism>
<evidence type="ECO:0000256" key="1">
    <source>
        <dbReference type="ARBA" id="ARBA00004141"/>
    </source>
</evidence>
<evidence type="ECO:0000259" key="6">
    <source>
        <dbReference type="Pfam" id="PF01957"/>
    </source>
</evidence>
<dbReference type="InterPro" id="IPR012340">
    <property type="entry name" value="NA-bd_OB-fold"/>
</dbReference>
<dbReference type="Pfam" id="PF01957">
    <property type="entry name" value="NfeD"/>
    <property type="match status" value="1"/>
</dbReference>
<keyword evidence="3 5" id="KW-1133">Transmembrane helix</keyword>
<evidence type="ECO:0000256" key="5">
    <source>
        <dbReference type="SAM" id="Phobius"/>
    </source>
</evidence>
<evidence type="ECO:0000256" key="4">
    <source>
        <dbReference type="ARBA" id="ARBA00023136"/>
    </source>
</evidence>
<dbReference type="InterPro" id="IPR052165">
    <property type="entry name" value="Membrane_assoc_protease"/>
</dbReference>
<dbReference type="Gene3D" id="2.40.50.140">
    <property type="entry name" value="Nucleic acid-binding proteins"/>
    <property type="match status" value="1"/>
</dbReference>
<keyword evidence="2 5" id="KW-0812">Transmembrane</keyword>
<dbReference type="EMBL" id="JBHLXE010000107">
    <property type="protein sequence ID" value="MFC0180621.1"/>
    <property type="molecule type" value="Genomic_DNA"/>
</dbReference>
<sequence>MDWITVIGLDNYYYLWLAMGLIFLLLEMLGTSGFFLWTGLASILMGIVIFLLPVDLSFSTQWIIYSVVLVINTYLWWLGYKKRRANEQYSSLNERSHQLINKRGILTEDIHIGLGRAQFGDSSWRVSSDENLVAGEEVIVVAVEGITLVVKKWGSLV</sequence>
<dbReference type="Proteomes" id="UP001589758">
    <property type="component" value="Unassembled WGS sequence"/>
</dbReference>
<comment type="subcellular location">
    <subcellularLocation>
        <location evidence="1">Membrane</location>
        <topology evidence="1">Multi-pass membrane protein</topology>
    </subcellularLocation>
</comment>
<dbReference type="SUPFAM" id="SSF141322">
    <property type="entry name" value="NfeD domain-like"/>
    <property type="match status" value="1"/>
</dbReference>
<accession>A0ABV6CCB5</accession>